<feature type="domain" description="WW" evidence="1">
    <location>
        <begin position="169"/>
        <end position="203"/>
    </location>
</feature>
<dbReference type="InterPro" id="IPR001202">
    <property type="entry name" value="WW_dom"/>
</dbReference>
<dbReference type="STRING" id="45882.A0A0V1D3Y3"/>
<protein>
    <recommendedName>
        <fullName evidence="1">WW domain-containing protein</fullName>
    </recommendedName>
</protein>
<evidence type="ECO:0000259" key="1">
    <source>
        <dbReference type="PROSITE" id="PS50020"/>
    </source>
</evidence>
<name>A0A0V1D3Y3_TRIBR</name>
<comment type="caution">
    <text evidence="2">The sequence shown here is derived from an EMBL/GenBank/DDBJ whole genome shotgun (WGS) entry which is preliminary data.</text>
</comment>
<dbReference type="OrthoDB" id="42462at2759"/>
<reference evidence="2 3" key="1">
    <citation type="submission" date="2015-01" db="EMBL/GenBank/DDBJ databases">
        <title>Evolution of Trichinella species and genotypes.</title>
        <authorList>
            <person name="Korhonen P.K."/>
            <person name="Edoardo P."/>
            <person name="Giuseppe L.R."/>
            <person name="Gasser R.B."/>
        </authorList>
    </citation>
    <scope>NUCLEOTIDE SEQUENCE [LARGE SCALE GENOMIC DNA]</scope>
    <source>
        <strain evidence="2">ISS120</strain>
    </source>
</reference>
<dbReference type="SUPFAM" id="SSF57501">
    <property type="entry name" value="Cystine-knot cytokines"/>
    <property type="match status" value="1"/>
</dbReference>
<dbReference type="AlphaFoldDB" id="A0A0V1D3Y3"/>
<gene>
    <name evidence="2" type="primary">T16H12.9</name>
    <name evidence="2" type="ORF">T03_6513</name>
</gene>
<dbReference type="SUPFAM" id="SSF51045">
    <property type="entry name" value="WW domain"/>
    <property type="match status" value="1"/>
</dbReference>
<dbReference type="PANTHER" id="PTHR33995">
    <property type="entry name" value="PROTEIN CBG18546"/>
    <property type="match status" value="1"/>
</dbReference>
<sequence length="662" mass="76742">MENMSRSSALHLVVCCNDLLRCSKLAFFAGIDFYKNSKKDRCFYCVAEQQTSFSNLKNHLRKAFILFLLHLIDIMPLPPVLLARLKKRGIIKSEKAAEEEEVIAESYDDPVSVGEESRRNYVSAPGCPNKWNPYHLCTEFCFSHWGDGIPESRVDPEYLEIRRKMLNEFPLPQNWEEDYDPGTGRYYYWNTVTEEVCWFSPLHPAAQISQPACVLARVYFAKLSAENQIKQKEMQSYHETNEAVESDDARKGKSKILFTLEYIHDVVFLIKGKKLSTSDLDPMDPASYSEVPRGKWSSGLDVGGVAKTGVDPTASGPLFQQRPYPAPGAILRQNEGMHQKHTSFFLLMYFVTVKQILDARIRLFVCREEITECPCAKDMHGLKCRQYDSRFLAANIEEAMLEFPDLTMLDIQSSWESEERNEAEESNERPRGRLINLKRKGLCQTEECMYCSQLLASRLREVGMLDNSQLHSILQEFGQTDFDNISASNKVNIKLCRRFRFSQITERVKSLQEKMKYWTSVVYNYTHALFEDFNRFDKRRGVRRGRSTTNKDELGVKYKIECLKRGEVMEGTEWLGLCNICWVWRKLPSEYFPRFVNEVICDTDTKCLSGWGTCKQRRRSLEILKNIGTEEKPQWKPLKFNAATFCDCFVRKGTMLHQLVIS</sequence>
<dbReference type="InterPro" id="IPR036020">
    <property type="entry name" value="WW_dom_sf"/>
</dbReference>
<dbReference type="EMBL" id="JYDI01000045">
    <property type="protein sequence ID" value="KRY56224.1"/>
    <property type="molecule type" value="Genomic_DNA"/>
</dbReference>
<evidence type="ECO:0000313" key="2">
    <source>
        <dbReference type="EMBL" id="KRY56224.1"/>
    </source>
</evidence>
<organism evidence="2 3">
    <name type="scientific">Trichinella britovi</name>
    <name type="common">Parasitic roundworm</name>
    <dbReference type="NCBI Taxonomy" id="45882"/>
    <lineage>
        <taxon>Eukaryota</taxon>
        <taxon>Metazoa</taxon>
        <taxon>Ecdysozoa</taxon>
        <taxon>Nematoda</taxon>
        <taxon>Enoplea</taxon>
        <taxon>Dorylaimia</taxon>
        <taxon>Trichinellida</taxon>
        <taxon>Trichinellidae</taxon>
        <taxon>Trichinella</taxon>
    </lineage>
</organism>
<dbReference type="InterPro" id="IPR029034">
    <property type="entry name" value="Cystine-knot_cytokine"/>
</dbReference>
<dbReference type="Gene3D" id="2.20.70.10">
    <property type="match status" value="1"/>
</dbReference>
<dbReference type="PANTHER" id="PTHR33995:SF8">
    <property type="entry name" value="PRION-LIKE-(Q_N-RICH)-DOMAIN-BEARING PROTEIN"/>
    <property type="match status" value="1"/>
</dbReference>
<dbReference type="CDD" id="cd00201">
    <property type="entry name" value="WW"/>
    <property type="match status" value="1"/>
</dbReference>
<dbReference type="PROSITE" id="PS50020">
    <property type="entry name" value="WW_DOMAIN_2"/>
    <property type="match status" value="1"/>
</dbReference>
<dbReference type="Pfam" id="PF00397">
    <property type="entry name" value="WW"/>
    <property type="match status" value="1"/>
</dbReference>
<proteinExistence type="predicted"/>
<keyword evidence="3" id="KW-1185">Reference proteome</keyword>
<dbReference type="Proteomes" id="UP000054653">
    <property type="component" value="Unassembled WGS sequence"/>
</dbReference>
<accession>A0A0V1D3Y3</accession>
<dbReference type="Gene3D" id="3.40.30.10">
    <property type="entry name" value="Glutaredoxin"/>
    <property type="match status" value="1"/>
</dbReference>
<evidence type="ECO:0000313" key="3">
    <source>
        <dbReference type="Proteomes" id="UP000054653"/>
    </source>
</evidence>
<dbReference type="SMART" id="SM00456">
    <property type="entry name" value="WW"/>
    <property type="match status" value="1"/>
</dbReference>